<keyword evidence="2" id="KW-1185">Reference proteome</keyword>
<dbReference type="AlphaFoldDB" id="M7C5U2"/>
<reference evidence="2" key="1">
    <citation type="journal article" date="2013" name="Nat. Genet.">
        <title>The draft genomes of soft-shell turtle and green sea turtle yield insights into the development and evolution of the turtle-specific body plan.</title>
        <authorList>
            <person name="Wang Z."/>
            <person name="Pascual-Anaya J."/>
            <person name="Zadissa A."/>
            <person name="Li W."/>
            <person name="Niimura Y."/>
            <person name="Huang Z."/>
            <person name="Li C."/>
            <person name="White S."/>
            <person name="Xiong Z."/>
            <person name="Fang D."/>
            <person name="Wang B."/>
            <person name="Ming Y."/>
            <person name="Chen Y."/>
            <person name="Zheng Y."/>
            <person name="Kuraku S."/>
            <person name="Pignatelli M."/>
            <person name="Herrero J."/>
            <person name="Beal K."/>
            <person name="Nozawa M."/>
            <person name="Li Q."/>
            <person name="Wang J."/>
            <person name="Zhang H."/>
            <person name="Yu L."/>
            <person name="Shigenobu S."/>
            <person name="Wang J."/>
            <person name="Liu J."/>
            <person name="Flicek P."/>
            <person name="Searle S."/>
            <person name="Wang J."/>
            <person name="Kuratani S."/>
            <person name="Yin Y."/>
            <person name="Aken B."/>
            <person name="Zhang G."/>
            <person name="Irie N."/>
        </authorList>
    </citation>
    <scope>NUCLEOTIDE SEQUENCE [LARGE SCALE GENOMIC DNA]</scope>
</reference>
<name>M7C5U2_CHEMY</name>
<gene>
    <name evidence="1" type="ORF">UY3_06958</name>
</gene>
<accession>M7C5U2</accession>
<protein>
    <submittedName>
        <fullName evidence="1">Uncharacterized protein</fullName>
    </submittedName>
</protein>
<evidence type="ECO:0000313" key="1">
    <source>
        <dbReference type="EMBL" id="EMP35882.1"/>
    </source>
</evidence>
<organism evidence="1 2">
    <name type="scientific">Chelonia mydas</name>
    <name type="common">Green sea-turtle</name>
    <name type="synonym">Chelonia agassizi</name>
    <dbReference type="NCBI Taxonomy" id="8469"/>
    <lineage>
        <taxon>Eukaryota</taxon>
        <taxon>Metazoa</taxon>
        <taxon>Chordata</taxon>
        <taxon>Craniata</taxon>
        <taxon>Vertebrata</taxon>
        <taxon>Euteleostomi</taxon>
        <taxon>Archelosauria</taxon>
        <taxon>Testudinata</taxon>
        <taxon>Testudines</taxon>
        <taxon>Cryptodira</taxon>
        <taxon>Durocryptodira</taxon>
        <taxon>Americhelydia</taxon>
        <taxon>Chelonioidea</taxon>
        <taxon>Cheloniidae</taxon>
        <taxon>Chelonia</taxon>
    </lineage>
</organism>
<evidence type="ECO:0000313" key="2">
    <source>
        <dbReference type="Proteomes" id="UP000031443"/>
    </source>
</evidence>
<proteinExistence type="predicted"/>
<dbReference type="EMBL" id="KB527356">
    <property type="protein sequence ID" value="EMP35882.1"/>
    <property type="molecule type" value="Genomic_DNA"/>
</dbReference>
<sequence>MFDRDGICPDIQVPTDVKDRPGQLIGMADTSPRQTSMRVINVVLHRCEVDVTSSRNMMGEVLAQQVALEIYAPIHSKAVNMQQILGGRESLGHPSVTLDWCIDFLASCTCSKLCVDLGASPDLRKKPLKVSFRYQRSQKTHNIELERLAVNLSSAI</sequence>
<dbReference type="Proteomes" id="UP000031443">
    <property type="component" value="Unassembled WGS sequence"/>
</dbReference>